<evidence type="ECO:0000256" key="1">
    <source>
        <dbReference type="ARBA" id="ARBA00004496"/>
    </source>
</evidence>
<sequence>METCASTGLHLPAGSCELSLLSRPDGSACCSRGDTTVLAAVYGPAEVKISREMSDKATVEVILKGKCGLPGVIEKSQEHLIRGVVEGTVLTELHPRTSITLVLQVVQDSGSLLACCMNAASLALIDAGLPMHCFFCGISCALHADGSISLEPVTSQEMESQALMTFVLDSKDKRILASQTKGSFLPAELQQCIAVSQTAADKLFEIYKHAITRRYSKTNSEPSGPNL</sequence>
<dbReference type="InterPro" id="IPR027408">
    <property type="entry name" value="PNPase/RNase_PH_dom_sf"/>
</dbReference>
<keyword evidence="5" id="KW-0698">rRNA processing</keyword>
<accession>A0A8C4N1V1</accession>
<comment type="subunit">
    <text evidence="10">Homodimer. Component of the RNA exosome core complex (Exo-9), composed of EXOSC1, EXOSC2, EXOSC3, EXOSC4, EXOSC5, EXOSC6, EXOSC7, EXOSC8 and EXOSC9; within the complex interacts with EXOSC3, EXOSC8, and EXOSC9. The catalytically inactive RNA exosome core complex (Exo-9) associates with the catalytic subunit EXOSC10/RRP6. Exo-9 may associate with DIS3 to form the nucleolar exosome complex, or DIS3L to form the cytoplasmic exosome complex. Exo-9 is formed by a hexameric base ring consisting of the heterodimers EXOSC4-EXOSC9, EXOSC5-EXOSC8 and EXOSC6-EXOSC7, and a cap ring consisting of EXOSC1, EXOSC2 and EXOSC3. The RNA exosome complex associates with cofactors C1D/RRP47, MPHOSPH6/MPP6 and MTREX/MTR4. Interacts with GTPBP1. Interacts with ZC3HAV1. Interacts with DDX17 only in the presence of ZC3HAV1 in an RNA-independent manner.</text>
</comment>
<keyword evidence="8" id="KW-0238">DNA-binding</keyword>
<reference evidence="16" key="2">
    <citation type="submission" date="2025-09" db="UniProtKB">
        <authorList>
            <consortium name="Ensembl"/>
        </authorList>
    </citation>
    <scope>IDENTIFICATION</scope>
</reference>
<evidence type="ECO:0000256" key="4">
    <source>
        <dbReference type="ARBA" id="ARBA00022490"/>
    </source>
</evidence>
<dbReference type="GeneTree" id="ENSGT00940000153348"/>
<dbReference type="GO" id="GO:0071051">
    <property type="term" value="P:poly(A)-dependent snoRNA 3'-end processing"/>
    <property type="evidence" value="ECO:0007669"/>
    <property type="project" value="TreeGrafter"/>
</dbReference>
<dbReference type="GO" id="GO:0000176">
    <property type="term" value="C:nuclear exosome (RNase complex)"/>
    <property type="evidence" value="ECO:0007669"/>
    <property type="project" value="TreeGrafter"/>
</dbReference>
<dbReference type="PANTHER" id="PTHR11953:SF1">
    <property type="entry name" value="EXOSOME COMPLEX COMPONENT RRP46"/>
    <property type="match status" value="1"/>
</dbReference>
<dbReference type="PANTHER" id="PTHR11953">
    <property type="entry name" value="EXOSOME COMPLEX COMPONENT"/>
    <property type="match status" value="1"/>
</dbReference>
<dbReference type="AlphaFoldDB" id="A0A8C4N1V1"/>
<name>A0A8C4N1V1_EPTBU</name>
<dbReference type="SUPFAM" id="SSF55666">
    <property type="entry name" value="Ribonuclease PH domain 2-like"/>
    <property type="match status" value="1"/>
</dbReference>
<evidence type="ECO:0000256" key="7">
    <source>
        <dbReference type="ARBA" id="ARBA00022835"/>
    </source>
</evidence>
<evidence type="ECO:0000256" key="8">
    <source>
        <dbReference type="ARBA" id="ARBA00023125"/>
    </source>
</evidence>
<evidence type="ECO:0000256" key="9">
    <source>
        <dbReference type="ARBA" id="ARBA00023242"/>
    </source>
</evidence>
<dbReference type="GO" id="GO:0003723">
    <property type="term" value="F:RNA binding"/>
    <property type="evidence" value="ECO:0007669"/>
    <property type="project" value="TreeGrafter"/>
</dbReference>
<dbReference type="Ensembl" id="ENSEBUT00000000300.1">
    <property type="protein sequence ID" value="ENSEBUP00000000011.1"/>
    <property type="gene ID" value="ENSEBUG00000000312.1"/>
</dbReference>
<proteinExistence type="inferred from homology"/>
<feature type="domain" description="Exoribonuclease phosphorolytic" evidence="14">
    <location>
        <begin position="15"/>
        <end position="130"/>
    </location>
</feature>
<dbReference type="InterPro" id="IPR036345">
    <property type="entry name" value="ExoRNase_PH_dom2_sf"/>
</dbReference>
<evidence type="ECO:0000256" key="2">
    <source>
        <dbReference type="ARBA" id="ARBA00004604"/>
    </source>
</evidence>
<evidence type="ECO:0000313" key="16">
    <source>
        <dbReference type="Ensembl" id="ENSEBUP00000000011.1"/>
    </source>
</evidence>
<evidence type="ECO:0000313" key="17">
    <source>
        <dbReference type="Proteomes" id="UP000694388"/>
    </source>
</evidence>
<organism evidence="16 17">
    <name type="scientific">Eptatretus burgeri</name>
    <name type="common">Inshore hagfish</name>
    <dbReference type="NCBI Taxonomy" id="7764"/>
    <lineage>
        <taxon>Eukaryota</taxon>
        <taxon>Metazoa</taxon>
        <taxon>Chordata</taxon>
        <taxon>Craniata</taxon>
        <taxon>Vertebrata</taxon>
        <taxon>Cyclostomata</taxon>
        <taxon>Myxini</taxon>
        <taxon>Myxiniformes</taxon>
        <taxon>Myxinidae</taxon>
        <taxon>Eptatretinae</taxon>
        <taxon>Eptatretus</taxon>
    </lineage>
</organism>
<dbReference type="SUPFAM" id="SSF54211">
    <property type="entry name" value="Ribosomal protein S5 domain 2-like"/>
    <property type="match status" value="1"/>
</dbReference>
<dbReference type="GO" id="GO:0006364">
    <property type="term" value="P:rRNA processing"/>
    <property type="evidence" value="ECO:0007669"/>
    <property type="project" value="UniProtKB-KW"/>
</dbReference>
<evidence type="ECO:0000256" key="3">
    <source>
        <dbReference type="ARBA" id="ARBA00006678"/>
    </source>
</evidence>
<keyword evidence="6" id="KW-0597">Phosphoprotein</keyword>
<dbReference type="Pfam" id="PF01138">
    <property type="entry name" value="RNase_PH"/>
    <property type="match status" value="1"/>
</dbReference>
<dbReference type="InterPro" id="IPR020568">
    <property type="entry name" value="Ribosomal_Su5_D2-typ_SF"/>
</dbReference>
<evidence type="ECO:0000259" key="15">
    <source>
        <dbReference type="Pfam" id="PF03725"/>
    </source>
</evidence>
<keyword evidence="9" id="KW-0539">Nucleus</keyword>
<dbReference type="GO" id="GO:0005730">
    <property type="term" value="C:nucleolus"/>
    <property type="evidence" value="ECO:0007669"/>
    <property type="project" value="UniProtKB-SubCell"/>
</dbReference>
<comment type="similarity">
    <text evidence="3">Belongs to the RNase PH family.</text>
</comment>
<dbReference type="Proteomes" id="UP000694388">
    <property type="component" value="Unplaced"/>
</dbReference>
<feature type="domain" description="Exoribonuclease phosphorolytic" evidence="15">
    <location>
        <begin position="134"/>
        <end position="197"/>
    </location>
</feature>
<evidence type="ECO:0000256" key="10">
    <source>
        <dbReference type="ARBA" id="ARBA00063400"/>
    </source>
</evidence>
<evidence type="ECO:0000256" key="12">
    <source>
        <dbReference type="ARBA" id="ARBA00077932"/>
    </source>
</evidence>
<evidence type="ECO:0000256" key="11">
    <source>
        <dbReference type="ARBA" id="ARBA00069877"/>
    </source>
</evidence>
<comment type="subcellular location">
    <subcellularLocation>
        <location evidence="1">Cytoplasm</location>
    </subcellularLocation>
    <subcellularLocation>
        <location evidence="2">Nucleus</location>
        <location evidence="2">Nucleolus</location>
    </subcellularLocation>
</comment>
<dbReference type="GO" id="GO:0016075">
    <property type="term" value="P:rRNA catabolic process"/>
    <property type="evidence" value="ECO:0007669"/>
    <property type="project" value="TreeGrafter"/>
</dbReference>
<evidence type="ECO:0000259" key="14">
    <source>
        <dbReference type="Pfam" id="PF01138"/>
    </source>
</evidence>
<dbReference type="InterPro" id="IPR015847">
    <property type="entry name" value="ExoRNase_PH_dom2"/>
</dbReference>
<evidence type="ECO:0000256" key="5">
    <source>
        <dbReference type="ARBA" id="ARBA00022552"/>
    </source>
</evidence>
<evidence type="ECO:0000256" key="6">
    <source>
        <dbReference type="ARBA" id="ARBA00022553"/>
    </source>
</evidence>
<dbReference type="Pfam" id="PF03725">
    <property type="entry name" value="RNase_PH_C"/>
    <property type="match status" value="1"/>
</dbReference>
<keyword evidence="7" id="KW-0271">Exosome</keyword>
<keyword evidence="17" id="KW-1185">Reference proteome</keyword>
<dbReference type="GO" id="GO:0000177">
    <property type="term" value="C:cytoplasmic exosome (RNase complex)"/>
    <property type="evidence" value="ECO:0007669"/>
    <property type="project" value="TreeGrafter"/>
</dbReference>
<dbReference type="GO" id="GO:0034475">
    <property type="term" value="P:U4 snRNA 3'-end processing"/>
    <property type="evidence" value="ECO:0007669"/>
    <property type="project" value="TreeGrafter"/>
</dbReference>
<keyword evidence="4" id="KW-0963">Cytoplasm</keyword>
<dbReference type="OMA" id="CIINEQG"/>
<dbReference type="CDD" id="cd11372">
    <property type="entry name" value="RNase_PH_RRP46"/>
    <property type="match status" value="1"/>
</dbReference>
<dbReference type="InterPro" id="IPR050080">
    <property type="entry name" value="RNase_PH"/>
</dbReference>
<dbReference type="GO" id="GO:0003677">
    <property type="term" value="F:DNA binding"/>
    <property type="evidence" value="ECO:0007669"/>
    <property type="project" value="UniProtKB-KW"/>
</dbReference>
<evidence type="ECO:0000256" key="13">
    <source>
        <dbReference type="ARBA" id="ARBA00083630"/>
    </source>
</evidence>
<dbReference type="FunFam" id="3.30.230.70:FF:000012">
    <property type="entry name" value="exosome complex component RRP46"/>
    <property type="match status" value="1"/>
</dbReference>
<dbReference type="Gene3D" id="3.30.230.70">
    <property type="entry name" value="GHMP Kinase, N-terminal domain"/>
    <property type="match status" value="1"/>
</dbReference>
<dbReference type="GO" id="GO:0071028">
    <property type="term" value="P:nuclear mRNA surveillance"/>
    <property type="evidence" value="ECO:0007669"/>
    <property type="project" value="TreeGrafter"/>
</dbReference>
<reference evidence="16" key="1">
    <citation type="submission" date="2025-08" db="UniProtKB">
        <authorList>
            <consortium name="Ensembl"/>
        </authorList>
    </citation>
    <scope>IDENTIFICATION</scope>
</reference>
<protein>
    <recommendedName>
        <fullName evidence="11">Exosome complex component RRP46</fullName>
    </recommendedName>
    <alternativeName>
        <fullName evidence="13">Exosome component 5</fullName>
    </alternativeName>
    <alternativeName>
        <fullName evidence="12">Ribosomal RNA-processing protein 46</fullName>
    </alternativeName>
</protein>
<dbReference type="InterPro" id="IPR001247">
    <property type="entry name" value="ExoRNase_PH_dom1"/>
</dbReference>